<dbReference type="InterPro" id="IPR056423">
    <property type="entry name" value="BACK_BPM_SPOP"/>
</dbReference>
<feature type="non-terminal residue" evidence="5">
    <location>
        <position position="1"/>
    </location>
</feature>
<dbReference type="InterPro" id="IPR002083">
    <property type="entry name" value="MATH/TRAF_dom"/>
</dbReference>
<evidence type="ECO:0000256" key="2">
    <source>
        <dbReference type="ARBA" id="ARBA00010846"/>
    </source>
</evidence>
<feature type="domain" description="BTB" evidence="3">
    <location>
        <begin position="172"/>
        <end position="239"/>
    </location>
</feature>
<comment type="caution">
    <text evidence="5">The sequence shown here is derived from an EMBL/GenBank/DDBJ whole genome shotgun (WGS) entry which is preliminary data.</text>
</comment>
<gene>
    <name evidence="5" type="ORF">EJB05_48148</name>
</gene>
<keyword evidence="6" id="KW-1185">Reference proteome</keyword>
<protein>
    <recommendedName>
        <fullName evidence="7">BTB domain-containing protein</fullName>
    </recommendedName>
</protein>
<dbReference type="InterPro" id="IPR008974">
    <property type="entry name" value="TRAF-like"/>
</dbReference>
<evidence type="ECO:0000313" key="6">
    <source>
        <dbReference type="Proteomes" id="UP000324897"/>
    </source>
</evidence>
<dbReference type="PANTHER" id="PTHR26379:SF446">
    <property type="entry name" value="BTB_POZ AND MATH DOMAIN-CONTAINING PROTEIN 1"/>
    <property type="match status" value="1"/>
</dbReference>
<dbReference type="OrthoDB" id="6359816at2759"/>
<evidence type="ECO:0000313" key="5">
    <source>
        <dbReference type="EMBL" id="TVU05001.1"/>
    </source>
</evidence>
<dbReference type="Gramene" id="TVU05001">
    <property type="protein sequence ID" value="TVU05001"/>
    <property type="gene ID" value="EJB05_48148"/>
</dbReference>
<dbReference type="AlphaFoldDB" id="A0A5J9T2C0"/>
<comment type="similarity">
    <text evidence="2">Belongs to the Tdpoz family.</text>
</comment>
<dbReference type="CDD" id="cd18280">
    <property type="entry name" value="BTB_POZ_BPM_plant"/>
    <property type="match status" value="2"/>
</dbReference>
<dbReference type="InterPro" id="IPR000210">
    <property type="entry name" value="BTB/POZ_dom"/>
</dbReference>
<dbReference type="CDD" id="cd00121">
    <property type="entry name" value="MATH"/>
    <property type="match status" value="2"/>
</dbReference>
<name>A0A5J9T2C0_9POAL</name>
<dbReference type="Pfam" id="PF24570">
    <property type="entry name" value="BACK_BPM_SPOP"/>
    <property type="match status" value="2"/>
</dbReference>
<evidence type="ECO:0000259" key="3">
    <source>
        <dbReference type="PROSITE" id="PS50097"/>
    </source>
</evidence>
<dbReference type="PROSITE" id="PS50144">
    <property type="entry name" value="MATH"/>
    <property type="match status" value="1"/>
</dbReference>
<dbReference type="GO" id="GO:0016567">
    <property type="term" value="P:protein ubiquitination"/>
    <property type="evidence" value="ECO:0007669"/>
    <property type="project" value="InterPro"/>
</dbReference>
<dbReference type="PROSITE" id="PS50097">
    <property type="entry name" value="BTB"/>
    <property type="match status" value="2"/>
</dbReference>
<dbReference type="Proteomes" id="UP000324897">
    <property type="component" value="Unassembled WGS sequence"/>
</dbReference>
<sequence>MGCNANILENCFLKLKLEHSRFNSVALGEAIVTEHPSAGGLNWTIVCFPRGCKSSNGEYVSLAIGSQDKSRKAAMKVVFHVFVMGRDGTPSPSHAKGSIQVIITYKPDGTEPVMRFLDKFMKRSELESDYLIDGCITFLCVITILPDDRSISVPASDLGNHLDNLLDCTDGSDVSFLVGGETFRAHRAVLAARSPVFKAQLLGSMAVAKMDRITLHDIQPATFRALLRFIYTDALPADNVLDSCSSTIELLQHLLAAADMYHLDRLKLLCAQKLSDRVSVANVATMLGCAETHNCPELKGRCIEFFMVERNFKKVVLTEGYLRLMQRVDPLAVNNAFTEETDVPLTPRSVASKQAITITLKTATGTDTRALNTSILSCSGGELTAKVSPYRGTEEPFAHGLEKVTEKRRACQAAIMLDSCFTTFKLDYAGTKNLAVGAVICSDEISAGGHLWRLRCFPHGYSTDDHGAYLAFFLQLVSDSKNVKAIFDVALMGRDGLPSPMHTKRLMKEYSKASESWGFRCFMKRSILEQSSYLTDGYALLMFGVIVLPDNPRHNPVTVPPSDIRNHLGHLLDCTDGSDVSFSIAGETFHAHRSVLAARSPVFKAQLLGSMADANMSCITLHDIQPTTFKTLLRFIYTDTLPGDHEFGTSSSATIELLQNLLEAADMYHLERLKLVCAHKLWEHVSTDTVAAMLNFAELHNCPELKNACIDFFLVEENLKKAVLTEGYMRLMQSSPSIIDEIRERIGN</sequence>
<dbReference type="InterPro" id="IPR045005">
    <property type="entry name" value="BPM1-6"/>
</dbReference>
<reference evidence="5 6" key="1">
    <citation type="journal article" date="2019" name="Sci. Rep.">
        <title>A high-quality genome of Eragrostis curvula grass provides insights into Poaceae evolution and supports new strategies to enhance forage quality.</title>
        <authorList>
            <person name="Carballo J."/>
            <person name="Santos B.A.C.M."/>
            <person name="Zappacosta D."/>
            <person name="Garbus I."/>
            <person name="Selva J.P."/>
            <person name="Gallo C.A."/>
            <person name="Diaz A."/>
            <person name="Albertini E."/>
            <person name="Caccamo M."/>
            <person name="Echenique V."/>
        </authorList>
    </citation>
    <scope>NUCLEOTIDE SEQUENCE [LARGE SCALE GENOMIC DNA]</scope>
    <source>
        <strain evidence="6">cv. Victoria</strain>
        <tissue evidence="5">Leaf</tissue>
    </source>
</reference>
<dbReference type="EMBL" id="RWGY01000051">
    <property type="protein sequence ID" value="TVU05001.1"/>
    <property type="molecule type" value="Genomic_DNA"/>
</dbReference>
<dbReference type="SMART" id="SM00225">
    <property type="entry name" value="BTB"/>
    <property type="match status" value="2"/>
</dbReference>
<feature type="domain" description="BTB" evidence="3">
    <location>
        <begin position="578"/>
        <end position="645"/>
    </location>
</feature>
<accession>A0A5J9T2C0</accession>
<dbReference type="InterPro" id="IPR011333">
    <property type="entry name" value="SKP1/BTB/POZ_sf"/>
</dbReference>
<comment type="pathway">
    <text evidence="1">Protein modification; protein ubiquitination.</text>
</comment>
<dbReference type="Pfam" id="PF00651">
    <property type="entry name" value="BTB"/>
    <property type="match status" value="2"/>
</dbReference>
<proteinExistence type="inferred from homology"/>
<evidence type="ECO:0008006" key="7">
    <source>
        <dbReference type="Google" id="ProtNLM"/>
    </source>
</evidence>
<dbReference type="SUPFAM" id="SSF54695">
    <property type="entry name" value="POZ domain"/>
    <property type="match status" value="2"/>
</dbReference>
<dbReference type="Gene3D" id="3.30.710.10">
    <property type="entry name" value="Potassium Channel Kv1.1, Chain A"/>
    <property type="match status" value="2"/>
</dbReference>
<organism evidence="5 6">
    <name type="scientific">Eragrostis curvula</name>
    <name type="common">weeping love grass</name>
    <dbReference type="NCBI Taxonomy" id="38414"/>
    <lineage>
        <taxon>Eukaryota</taxon>
        <taxon>Viridiplantae</taxon>
        <taxon>Streptophyta</taxon>
        <taxon>Embryophyta</taxon>
        <taxon>Tracheophyta</taxon>
        <taxon>Spermatophyta</taxon>
        <taxon>Magnoliopsida</taxon>
        <taxon>Liliopsida</taxon>
        <taxon>Poales</taxon>
        <taxon>Poaceae</taxon>
        <taxon>PACMAD clade</taxon>
        <taxon>Chloridoideae</taxon>
        <taxon>Eragrostideae</taxon>
        <taxon>Eragrostidinae</taxon>
        <taxon>Eragrostis</taxon>
    </lineage>
</organism>
<dbReference type="Gene3D" id="2.60.210.10">
    <property type="entry name" value="Apoptosis, Tumor Necrosis Factor Receptor Associated Protein 2, Chain A"/>
    <property type="match status" value="2"/>
</dbReference>
<dbReference type="PANTHER" id="PTHR26379">
    <property type="entry name" value="BTB/POZ AND MATH DOMAIN-CONTAINING PROTEIN 1"/>
    <property type="match status" value="1"/>
</dbReference>
<dbReference type="Pfam" id="PF22486">
    <property type="entry name" value="MATH_2"/>
    <property type="match status" value="2"/>
</dbReference>
<feature type="domain" description="MATH" evidence="4">
    <location>
        <begin position="421"/>
        <end position="545"/>
    </location>
</feature>
<evidence type="ECO:0000259" key="4">
    <source>
        <dbReference type="PROSITE" id="PS50144"/>
    </source>
</evidence>
<dbReference type="Gene3D" id="1.25.40.420">
    <property type="match status" value="1"/>
</dbReference>
<evidence type="ECO:0000256" key="1">
    <source>
        <dbReference type="ARBA" id="ARBA00004906"/>
    </source>
</evidence>
<dbReference type="SUPFAM" id="SSF49599">
    <property type="entry name" value="TRAF domain-like"/>
    <property type="match status" value="2"/>
</dbReference>